<sequence>MNTRKMTTLYKNIPWMYSLLHDEATGAYYLQVVCGTSAWYEMALRLTEAEAVLFLADVAAADPEKHMTPLAKQVMSQAPTGIAGREYLR</sequence>
<evidence type="ECO:0000313" key="2">
    <source>
        <dbReference type="Proteomes" id="UP000601099"/>
    </source>
</evidence>
<proteinExistence type="predicted"/>
<comment type="caution">
    <text evidence="1">The sequence shown here is derived from an EMBL/GenBank/DDBJ whole genome shotgun (WGS) entry which is preliminary data.</text>
</comment>
<dbReference type="Proteomes" id="UP000601099">
    <property type="component" value="Unassembled WGS sequence"/>
</dbReference>
<dbReference type="RefSeq" id="WP_196953066.1">
    <property type="nucleotide sequence ID" value="NZ_JADWYK010000001.1"/>
</dbReference>
<name>A0ABS0KVX7_9BACT</name>
<accession>A0ABS0KVX7</accession>
<protein>
    <submittedName>
        <fullName evidence="1">Uncharacterized protein</fullName>
    </submittedName>
</protein>
<gene>
    <name evidence="1" type="ORF">I5L79_00530</name>
</gene>
<dbReference type="EMBL" id="JADWYK010000001">
    <property type="protein sequence ID" value="MBG8552009.1"/>
    <property type="molecule type" value="Genomic_DNA"/>
</dbReference>
<reference evidence="1 2" key="1">
    <citation type="submission" date="2020-11" db="EMBL/GenBank/DDBJ databases">
        <title>Hymenobacter sp.</title>
        <authorList>
            <person name="Kim M.K."/>
        </authorList>
    </citation>
    <scope>NUCLEOTIDE SEQUENCE [LARGE SCALE GENOMIC DNA]</scope>
    <source>
        <strain evidence="1 2">BT594</strain>
    </source>
</reference>
<keyword evidence="2" id="KW-1185">Reference proteome</keyword>
<organism evidence="1 2">
    <name type="scientific">Hymenobacter guriensis</name>
    <dbReference type="NCBI Taxonomy" id="2793065"/>
    <lineage>
        <taxon>Bacteria</taxon>
        <taxon>Pseudomonadati</taxon>
        <taxon>Bacteroidota</taxon>
        <taxon>Cytophagia</taxon>
        <taxon>Cytophagales</taxon>
        <taxon>Hymenobacteraceae</taxon>
        <taxon>Hymenobacter</taxon>
    </lineage>
</organism>
<evidence type="ECO:0000313" key="1">
    <source>
        <dbReference type="EMBL" id="MBG8552009.1"/>
    </source>
</evidence>